<dbReference type="Proteomes" id="UP000269412">
    <property type="component" value="Unassembled WGS sequence"/>
</dbReference>
<evidence type="ECO:0000256" key="3">
    <source>
        <dbReference type="ARBA" id="ARBA00022729"/>
    </source>
</evidence>
<dbReference type="GO" id="GO:0005576">
    <property type="term" value="C:extracellular region"/>
    <property type="evidence" value="ECO:0007669"/>
    <property type="project" value="UniProtKB-SubCell"/>
</dbReference>
<dbReference type="InterPro" id="IPR051171">
    <property type="entry name" value="CaCA"/>
</dbReference>
<name>A0A495DT58_9FLAO</name>
<dbReference type="SMART" id="SM00237">
    <property type="entry name" value="Calx_beta"/>
    <property type="match status" value="2"/>
</dbReference>
<dbReference type="InterPro" id="IPR000859">
    <property type="entry name" value="CUB_dom"/>
</dbReference>
<dbReference type="Pfam" id="PF17210">
    <property type="entry name" value="SdrD_B"/>
    <property type="match status" value="1"/>
</dbReference>
<keyword evidence="4" id="KW-0677">Repeat</keyword>
<keyword evidence="6" id="KW-0813">Transport</keyword>
<dbReference type="SUPFAM" id="SSF49854">
    <property type="entry name" value="Spermadhesin, CUB domain"/>
    <property type="match status" value="1"/>
</dbReference>
<feature type="domain" description="CUB" evidence="9">
    <location>
        <begin position="293"/>
        <end position="403"/>
    </location>
</feature>
<feature type="chain" id="PRO_5019729680" evidence="8">
    <location>
        <begin position="20"/>
        <end position="1494"/>
    </location>
</feature>
<keyword evidence="5" id="KW-0106">Calcium</keyword>
<evidence type="ECO:0000313" key="11">
    <source>
        <dbReference type="Proteomes" id="UP000269412"/>
    </source>
</evidence>
<dbReference type="PANTHER" id="PTHR11878:SF65">
    <property type="entry name" value="NA_CA-EXCHANGE PROTEIN, ISOFORM G"/>
    <property type="match status" value="1"/>
</dbReference>
<evidence type="ECO:0000256" key="1">
    <source>
        <dbReference type="ARBA" id="ARBA00004613"/>
    </source>
</evidence>
<evidence type="ECO:0000259" key="9">
    <source>
        <dbReference type="PROSITE" id="PS01180"/>
    </source>
</evidence>
<dbReference type="SMART" id="SM00042">
    <property type="entry name" value="CUB"/>
    <property type="match status" value="1"/>
</dbReference>
<dbReference type="PANTHER" id="PTHR11878">
    <property type="entry name" value="SODIUM/CALCIUM EXCHANGER"/>
    <property type="match status" value="1"/>
</dbReference>
<comment type="subcellular location">
    <subcellularLocation>
        <location evidence="1">Secreted</location>
    </subcellularLocation>
</comment>
<dbReference type="InterPro" id="IPR038081">
    <property type="entry name" value="CalX-like_sf"/>
</dbReference>
<proteinExistence type="predicted"/>
<keyword evidence="11" id="KW-1185">Reference proteome</keyword>
<dbReference type="InterPro" id="IPR035914">
    <property type="entry name" value="Sperma_CUB_dom_sf"/>
</dbReference>
<evidence type="ECO:0000256" key="2">
    <source>
        <dbReference type="ARBA" id="ARBA00022525"/>
    </source>
</evidence>
<dbReference type="Pfam" id="PF03160">
    <property type="entry name" value="Calx-beta"/>
    <property type="match status" value="2"/>
</dbReference>
<keyword evidence="2" id="KW-0964">Secreted</keyword>
<keyword evidence="6" id="KW-0406">Ion transport</keyword>
<keyword evidence="7" id="KW-1015">Disulfide bond</keyword>
<dbReference type="InterPro" id="IPR011050">
    <property type="entry name" value="Pectin_lyase_fold/virulence"/>
</dbReference>
<dbReference type="RefSeq" id="WP_121069282.1">
    <property type="nucleotide sequence ID" value="NZ_RBIQ01000013.1"/>
</dbReference>
<sequence length="1494" mass="156076">MKLPLSLIYLLFATVSLTAQETYRDNFSSVSYSNNNGSQNWATNWIETGDTDTGPNSQYIRISSNRLELYYIWNENIRRTANLNGASSATLSFTWQAISLGGNRSLGIEMSNNGGASYTQIGTVTGNNSSGTFSQDISAYISANTTIRFSKSNSNWRNDDYAYIDNVQISATYPSATPELSIDDVVVSEDGGNAIFTVTHTGTNALGPFIANYSTVNSSATSGSDYTTTSGSLNFTGISGDTGTITVPILDDSTIENIENFTVEFTSVTNTNVDITDIGTGTINDDDALIMTDGGSATTCSDTFLDPGGLNNYGNNQDIEYTICPDIADNYVNIDFSSFDVDNSDLLYIYDGNSTGGTLIGQYNNNNVPTNIEATGASGCLTFRFVSNGNNTGAGWVASVNCYPEGPRIVIDDISFDETVGNAVFTVRSTRAPHGRNVFLFGFVETPFTVDFQTVDGTALAGSDYTASSGTLTFNGEVGNIQTISVPISNDGVPEIAEDFTIEFTGANAPDVPVNYSDTGTGTINSQILANDPLTLFDEFDGYYDYTTTGGSLRTNSNTTNACSITTSSSNTLVSQIPGTANIVKAYLYWAHSSTVTDPVVTFEGQTVNANYLYQTTLTTRNFYGYVSDVTTIVQGVANPSTNVFDFSDLTVDNTGNYCSTATVLGGWSLMVFYEDKSLPAVNINLYQGFDGLSNDGTSFTLDSFYAIAGLGAKASFLSWEGDATLDGSSSGSTNPEELSITNQAGTTFIQSGDGGQTGNNVYNSTIYDNTVAPIYNVSTTYGLDLDTYDISSYISPGDSQVTANVDVGQDFVISAAVVLKVPSNLIAGTVFEDYNYPGGQGRDQVTSGGAGVSGAIVELFDSSGNFIQRKSTDIDGNYSFGGMADGNYNIKVVNSTVKSTRTGGLNCSACYPVQTYRSYGTVGSLVDEVNEIGGANPARTQDVALGVINNAQSVSEVSVASNGVVGINFGFNFNTIVNTNDSGQGSLEQFIVNSNNLEEAIIDIEANSIFNPAAGEDTSIFMIPTTGDPLGRTADVNYASGIFNILIPNGNPLTEITGTRTIIDGRTQTAYSGNSNSGTIGAGGTTVGTSLTALPIYDRPEIQINKGNGDVMTTSGSDVVLRNVSIFAGNNAGVIINGGAATVSNSLLGVNASGVNAGNIDFGVEVIGGAAILDSNYIASNSNAGILVNGGTSTIIQNNHITDNGAGACFDNITLQSGSGININHNLINNAAAAGIDGDGITGNVLIEENTISNSGQDGGNCGGNIENIGIKLDGDNSSILKNTIYSNGGSGIVLTGGNTSGNLISQNSIYANGTGSPALGIDLDPTDNVGDGVTLNETGDTDNGPNGLLNFPIITGAFVSGSNLIVEGWSRPGATIELFLTDVNQGTATVGDNQLGMVTDYGEGQTYLATFIEGSGADTASGSSAYTDLDGNTDNTNKYRVVILLPSGVARGNVVTSTATIANSTSEFSPTSIVKSYTVITNRRITYRVNKN</sequence>
<dbReference type="GO" id="GO:0016020">
    <property type="term" value="C:membrane"/>
    <property type="evidence" value="ECO:0007669"/>
    <property type="project" value="InterPro"/>
</dbReference>
<evidence type="ECO:0000256" key="6">
    <source>
        <dbReference type="ARBA" id="ARBA00023065"/>
    </source>
</evidence>
<accession>A0A495DT58</accession>
<dbReference type="InterPro" id="IPR033764">
    <property type="entry name" value="Sdr_B"/>
</dbReference>
<dbReference type="SUPFAM" id="SSF49478">
    <property type="entry name" value="Cna protein B-type domain"/>
    <property type="match status" value="1"/>
</dbReference>
<evidence type="ECO:0000256" key="4">
    <source>
        <dbReference type="ARBA" id="ARBA00022737"/>
    </source>
</evidence>
<dbReference type="SMART" id="SM00710">
    <property type="entry name" value="PbH1"/>
    <property type="match status" value="11"/>
</dbReference>
<evidence type="ECO:0000256" key="7">
    <source>
        <dbReference type="ARBA" id="ARBA00023157"/>
    </source>
</evidence>
<dbReference type="Gene3D" id="2.60.40.2030">
    <property type="match status" value="2"/>
</dbReference>
<evidence type="ECO:0000256" key="5">
    <source>
        <dbReference type="ARBA" id="ARBA00022837"/>
    </source>
</evidence>
<dbReference type="EMBL" id="RBIQ01000013">
    <property type="protein sequence ID" value="RKR07062.1"/>
    <property type="molecule type" value="Genomic_DNA"/>
</dbReference>
<dbReference type="InterPro" id="IPR006626">
    <property type="entry name" value="PbH1"/>
</dbReference>
<keyword evidence="3 8" id="KW-0732">Signal</keyword>
<dbReference type="Gene3D" id="2.60.120.290">
    <property type="entry name" value="Spermadhesin, CUB domain"/>
    <property type="match status" value="1"/>
</dbReference>
<comment type="caution">
    <text evidence="10">The sequence shown here is derived from an EMBL/GenBank/DDBJ whole genome shotgun (WGS) entry which is preliminary data.</text>
</comment>
<dbReference type="Pfam" id="PF00431">
    <property type="entry name" value="CUB"/>
    <property type="match status" value="1"/>
</dbReference>
<dbReference type="OrthoDB" id="1140688at2"/>
<dbReference type="Gene3D" id="2.60.40.10">
    <property type="entry name" value="Immunoglobulins"/>
    <property type="match status" value="1"/>
</dbReference>
<dbReference type="PROSITE" id="PS01180">
    <property type="entry name" value="CUB"/>
    <property type="match status" value="1"/>
</dbReference>
<evidence type="ECO:0000313" key="10">
    <source>
        <dbReference type="EMBL" id="RKR07062.1"/>
    </source>
</evidence>
<dbReference type="GO" id="GO:0007154">
    <property type="term" value="P:cell communication"/>
    <property type="evidence" value="ECO:0007669"/>
    <property type="project" value="InterPro"/>
</dbReference>
<reference evidence="10 11" key="1">
    <citation type="submission" date="2018-10" db="EMBL/GenBank/DDBJ databases">
        <title>Genomic Encyclopedia of Archaeal and Bacterial Type Strains, Phase II (KMG-II): from individual species to whole genera.</title>
        <authorList>
            <person name="Goeker M."/>
        </authorList>
    </citation>
    <scope>NUCLEOTIDE SEQUENCE [LARGE SCALE GENOMIC DNA]</scope>
    <source>
        <strain evidence="10 11">DSM 25230</strain>
    </source>
</reference>
<evidence type="ECO:0000256" key="8">
    <source>
        <dbReference type="SAM" id="SignalP"/>
    </source>
</evidence>
<feature type="signal peptide" evidence="8">
    <location>
        <begin position="1"/>
        <end position="19"/>
    </location>
</feature>
<dbReference type="SUPFAM" id="SSF141072">
    <property type="entry name" value="CalX-like"/>
    <property type="match status" value="2"/>
</dbReference>
<dbReference type="InterPro" id="IPR013783">
    <property type="entry name" value="Ig-like_fold"/>
</dbReference>
<dbReference type="CDD" id="cd00041">
    <property type="entry name" value="CUB"/>
    <property type="match status" value="1"/>
</dbReference>
<dbReference type="InterPro" id="IPR003644">
    <property type="entry name" value="Calx_beta"/>
</dbReference>
<dbReference type="SUPFAM" id="SSF51126">
    <property type="entry name" value="Pectin lyase-like"/>
    <property type="match status" value="1"/>
</dbReference>
<protein>
    <submittedName>
        <fullName evidence="10">CUB-like protein</fullName>
    </submittedName>
</protein>
<organism evidence="10 11">
    <name type="scientific">Maribacter vaceletii</name>
    <dbReference type="NCBI Taxonomy" id="1206816"/>
    <lineage>
        <taxon>Bacteria</taxon>
        <taxon>Pseudomonadati</taxon>
        <taxon>Bacteroidota</taxon>
        <taxon>Flavobacteriia</taxon>
        <taxon>Flavobacteriales</taxon>
        <taxon>Flavobacteriaceae</taxon>
        <taxon>Maribacter</taxon>
    </lineage>
</organism>
<gene>
    <name evidence="10" type="ORF">CLV91_3298</name>
</gene>
<dbReference type="GO" id="GO:0030001">
    <property type="term" value="P:metal ion transport"/>
    <property type="evidence" value="ECO:0007669"/>
    <property type="project" value="TreeGrafter"/>
</dbReference>